<keyword evidence="2" id="KW-1185">Reference proteome</keyword>
<protein>
    <submittedName>
        <fullName evidence="1">Uncharacterized protein</fullName>
    </submittedName>
</protein>
<dbReference type="Proteomes" id="UP000045285">
    <property type="component" value="Unassembled WGS sequence"/>
</dbReference>
<proteinExistence type="predicted"/>
<sequence length="79" mass="8889">MKRVKTMAMKTLIGYIACMVETFTFSSVSFGSSDDRTIVRHVPFTVDGVAATRISEGEWAYRLLPHQCRVTITEISSKE</sequence>
<dbReference type="EMBL" id="CCMZ01000056">
    <property type="protein sequence ID" value="CDX26663.1"/>
    <property type="molecule type" value="Genomic_DNA"/>
</dbReference>
<evidence type="ECO:0000313" key="2">
    <source>
        <dbReference type="Proteomes" id="UP000045285"/>
    </source>
</evidence>
<gene>
    <name evidence="1" type="ORF">MPL3356_60487</name>
</gene>
<organism evidence="1 2">
    <name type="scientific">Mesorhizobium plurifarium</name>
    <dbReference type="NCBI Taxonomy" id="69974"/>
    <lineage>
        <taxon>Bacteria</taxon>
        <taxon>Pseudomonadati</taxon>
        <taxon>Pseudomonadota</taxon>
        <taxon>Alphaproteobacteria</taxon>
        <taxon>Hyphomicrobiales</taxon>
        <taxon>Phyllobacteriaceae</taxon>
        <taxon>Mesorhizobium</taxon>
    </lineage>
</organism>
<accession>A0A090EEX3</accession>
<name>A0A090EEX3_MESPL</name>
<evidence type="ECO:0000313" key="1">
    <source>
        <dbReference type="EMBL" id="CDX26663.1"/>
    </source>
</evidence>
<reference evidence="2" key="1">
    <citation type="submission" date="2014-08" db="EMBL/GenBank/DDBJ databases">
        <authorList>
            <person name="Moulin L."/>
        </authorList>
    </citation>
    <scope>NUCLEOTIDE SEQUENCE [LARGE SCALE GENOMIC DNA]</scope>
</reference>
<dbReference type="AlphaFoldDB" id="A0A090EEX3"/>